<protein>
    <submittedName>
        <fullName evidence="2">Uncharacterized protein</fullName>
    </submittedName>
</protein>
<organism evidence="2 3">
    <name type="scientific">Stylosanthes scabra</name>
    <dbReference type="NCBI Taxonomy" id="79078"/>
    <lineage>
        <taxon>Eukaryota</taxon>
        <taxon>Viridiplantae</taxon>
        <taxon>Streptophyta</taxon>
        <taxon>Embryophyta</taxon>
        <taxon>Tracheophyta</taxon>
        <taxon>Spermatophyta</taxon>
        <taxon>Magnoliopsida</taxon>
        <taxon>eudicotyledons</taxon>
        <taxon>Gunneridae</taxon>
        <taxon>Pentapetalae</taxon>
        <taxon>rosids</taxon>
        <taxon>fabids</taxon>
        <taxon>Fabales</taxon>
        <taxon>Fabaceae</taxon>
        <taxon>Papilionoideae</taxon>
        <taxon>50 kb inversion clade</taxon>
        <taxon>dalbergioids sensu lato</taxon>
        <taxon>Dalbergieae</taxon>
        <taxon>Pterocarpus clade</taxon>
        <taxon>Stylosanthes</taxon>
    </lineage>
</organism>
<dbReference type="Proteomes" id="UP001341840">
    <property type="component" value="Unassembled WGS sequence"/>
</dbReference>
<evidence type="ECO:0000313" key="2">
    <source>
        <dbReference type="EMBL" id="MED6170982.1"/>
    </source>
</evidence>
<name>A0ABU6VDF8_9FABA</name>
<evidence type="ECO:0000256" key="1">
    <source>
        <dbReference type="SAM" id="MobiDB-lite"/>
    </source>
</evidence>
<comment type="caution">
    <text evidence="2">The sequence shown here is derived from an EMBL/GenBank/DDBJ whole genome shotgun (WGS) entry which is preliminary data.</text>
</comment>
<feature type="compositionally biased region" description="Acidic residues" evidence="1">
    <location>
        <begin position="99"/>
        <end position="109"/>
    </location>
</feature>
<feature type="compositionally biased region" description="Basic and acidic residues" evidence="1">
    <location>
        <begin position="88"/>
        <end position="98"/>
    </location>
</feature>
<keyword evidence="3" id="KW-1185">Reference proteome</keyword>
<feature type="region of interest" description="Disordered" evidence="1">
    <location>
        <begin position="80"/>
        <end position="118"/>
    </location>
</feature>
<evidence type="ECO:0000313" key="3">
    <source>
        <dbReference type="Proteomes" id="UP001341840"/>
    </source>
</evidence>
<sequence>MRSGVIYYEYEKCKKFEDFDMKANAELGTFKIRRDHFDYEYFVHHLHCTPNTALLSEGGIVDPASVFIFDGCAKEMKRKKEIGGMEPSVEKKEASEKNPEEEEDPEEEVYASPSLSMDIDASEDYLQIIEELERRPEYSLIRSGHASVPDSPI</sequence>
<dbReference type="EMBL" id="JASCZI010151212">
    <property type="protein sequence ID" value="MED6170982.1"/>
    <property type="molecule type" value="Genomic_DNA"/>
</dbReference>
<gene>
    <name evidence="2" type="ORF">PIB30_036339</name>
</gene>
<accession>A0ABU6VDF8</accession>
<proteinExistence type="predicted"/>
<reference evidence="2 3" key="1">
    <citation type="journal article" date="2023" name="Plants (Basel)">
        <title>Bridging the Gap: Combining Genomics and Transcriptomics Approaches to Understand Stylosanthes scabra, an Orphan Legume from the Brazilian Caatinga.</title>
        <authorList>
            <person name="Ferreira-Neto J.R.C."/>
            <person name="da Silva M.D."/>
            <person name="Binneck E."/>
            <person name="de Melo N.F."/>
            <person name="da Silva R.H."/>
            <person name="de Melo A.L.T.M."/>
            <person name="Pandolfi V."/>
            <person name="Bustamante F.O."/>
            <person name="Brasileiro-Vidal A.C."/>
            <person name="Benko-Iseppon A.M."/>
        </authorList>
    </citation>
    <scope>NUCLEOTIDE SEQUENCE [LARGE SCALE GENOMIC DNA]</scope>
    <source>
        <tissue evidence="2">Leaves</tissue>
    </source>
</reference>